<dbReference type="InterPro" id="IPR035965">
    <property type="entry name" value="PAS-like_dom_sf"/>
</dbReference>
<dbReference type="Pfam" id="PF12860">
    <property type="entry name" value="PAS_7"/>
    <property type="match status" value="1"/>
</dbReference>
<protein>
    <submittedName>
        <fullName evidence="1">PAS domain-containing protein</fullName>
    </submittedName>
</protein>
<dbReference type="RefSeq" id="WP_105514787.1">
    <property type="nucleotide sequence ID" value="NZ_PVEP01000004.1"/>
</dbReference>
<dbReference type="EMBL" id="PVEP01000004">
    <property type="protein sequence ID" value="PQV56609.1"/>
    <property type="molecule type" value="Genomic_DNA"/>
</dbReference>
<evidence type="ECO:0000313" key="2">
    <source>
        <dbReference type="Proteomes" id="UP000238338"/>
    </source>
</evidence>
<gene>
    <name evidence="1" type="ORF">LX70_02182</name>
</gene>
<accession>A0A2S8S723</accession>
<organism evidence="1 2">
    <name type="scientific">Albidovulum denitrificans</name>
    <dbReference type="NCBI Taxonomy" id="404881"/>
    <lineage>
        <taxon>Bacteria</taxon>
        <taxon>Pseudomonadati</taxon>
        <taxon>Pseudomonadota</taxon>
        <taxon>Alphaproteobacteria</taxon>
        <taxon>Rhodobacterales</taxon>
        <taxon>Paracoccaceae</taxon>
        <taxon>Albidovulum</taxon>
    </lineage>
</organism>
<name>A0A2S8S723_9RHOB</name>
<dbReference type="OrthoDB" id="9797304at2"/>
<dbReference type="Proteomes" id="UP000238338">
    <property type="component" value="Unassembled WGS sequence"/>
</dbReference>
<proteinExistence type="predicted"/>
<comment type="caution">
    <text evidence="1">The sequence shown here is derived from an EMBL/GenBank/DDBJ whole genome shotgun (WGS) entry which is preliminary data.</text>
</comment>
<dbReference type="AlphaFoldDB" id="A0A2S8S723"/>
<dbReference type="SUPFAM" id="SSF55785">
    <property type="entry name" value="PYP-like sensor domain (PAS domain)"/>
    <property type="match status" value="2"/>
</dbReference>
<reference evidence="1 2" key="1">
    <citation type="submission" date="2018-02" db="EMBL/GenBank/DDBJ databases">
        <title>Genomic Encyclopedia of Archaeal and Bacterial Type Strains, Phase II (KMG-II): from individual species to whole genera.</title>
        <authorList>
            <person name="Goeker M."/>
        </authorList>
    </citation>
    <scope>NUCLEOTIDE SEQUENCE [LARGE SCALE GENOMIC DNA]</scope>
    <source>
        <strain evidence="1 2">DSM 18921</strain>
    </source>
</reference>
<dbReference type="Gene3D" id="3.30.450.20">
    <property type="entry name" value="PAS domain"/>
    <property type="match status" value="1"/>
</dbReference>
<keyword evidence="2" id="KW-1185">Reference proteome</keyword>
<evidence type="ECO:0000313" key="1">
    <source>
        <dbReference type="EMBL" id="PQV56609.1"/>
    </source>
</evidence>
<sequence>MLSSFVLAATIFFSSLAAASIALFILPRLTGTARRQPALLPEGDGYLEQAVFLFEGKELVDATRPARALLSSLVGERSDWGRLTDYLSRSIDGLPNLLAHPQDGGEVELAGDMDSALSVKAEWFGGLTRLTVNDTTHPGIGVLVEGICLRAQEQELTELRECLSQAPMLIWRTDDKGTIVWANTAYLDKLMERDGLTEDDLTWPIPALFVHHAPHTDVSRRISIGRTDHMEEAWYDCHSYASGEGTLYYAIPADSAVRAERSQREFVQTLTKTFAHVPIGLAIFDRSRRLQLFNPALLDLTGLEFDFLSARPGLPTFLDHLREARIIPEPKDYSLWRQQMAELERAASSGQFEETWILPTGRTYRVTGHPHADGSLAFLFEDISTEIEMTQNFRSELQLSQTVIDTLDEAIAVFSAAGDMIMSNAAYAALWKVDPAATLGSIRILDAVRHWQTMTLPNPAWGDIRDFVGAFDERADWYADAVLRDGRRVDCRVIPLQGGATLVGFSTPPALPPETDRIQDKVTRPVTETI</sequence>